<dbReference type="PANTHER" id="PTHR42703:SF1">
    <property type="entry name" value="NA(+)_H(+) ANTIPORTER SUBUNIT D1"/>
    <property type="match status" value="1"/>
</dbReference>
<name>A0A1G8AC52_9NOCA</name>
<dbReference type="PANTHER" id="PTHR42703">
    <property type="entry name" value="NADH DEHYDROGENASE"/>
    <property type="match status" value="1"/>
</dbReference>
<dbReference type="PRINTS" id="PR01437">
    <property type="entry name" value="NUOXDRDTASE4"/>
</dbReference>
<evidence type="ECO:0000256" key="6">
    <source>
        <dbReference type="ARBA" id="ARBA00023136"/>
    </source>
</evidence>
<dbReference type="GO" id="GO:0016829">
    <property type="term" value="F:lyase activity"/>
    <property type="evidence" value="ECO:0007669"/>
    <property type="project" value="UniProtKB-KW"/>
</dbReference>
<evidence type="ECO:0000256" key="5">
    <source>
        <dbReference type="ARBA" id="ARBA00022989"/>
    </source>
</evidence>
<dbReference type="GO" id="GO:0008137">
    <property type="term" value="F:NADH dehydrogenase (ubiquinone) activity"/>
    <property type="evidence" value="ECO:0007669"/>
    <property type="project" value="InterPro"/>
</dbReference>
<dbReference type="RefSeq" id="WP_072735960.1">
    <property type="nucleotide sequence ID" value="NZ_CP048813.1"/>
</dbReference>
<keyword evidence="6" id="KW-0472">Membrane</keyword>
<dbReference type="InterPro" id="IPR050586">
    <property type="entry name" value="CPA3_Na-H_Antiporter_D"/>
</dbReference>
<evidence type="ECO:0000256" key="7">
    <source>
        <dbReference type="RuleBase" id="RU000320"/>
    </source>
</evidence>
<protein>
    <submittedName>
        <fullName evidence="9">Formate hydrogenlyase subunit 3/Multisubunit Na+/H+ antiporter, MnhD subunit</fullName>
    </submittedName>
</protein>
<proteinExistence type="inferred from homology"/>
<comment type="subcellular location">
    <subcellularLocation>
        <location evidence="1">Cell membrane</location>
        <topology evidence="1">Multi-pass membrane protein</topology>
    </subcellularLocation>
    <subcellularLocation>
        <location evidence="7">Membrane</location>
        <topology evidence="7">Multi-pass membrane protein</topology>
    </subcellularLocation>
</comment>
<comment type="similarity">
    <text evidence="2">Belongs to the CPA3 antiporters (TC 2.A.63) subunit D family.</text>
</comment>
<keyword evidence="3" id="KW-1003">Cell membrane</keyword>
<dbReference type="GO" id="GO:0005886">
    <property type="term" value="C:plasma membrane"/>
    <property type="evidence" value="ECO:0007669"/>
    <property type="project" value="UniProtKB-SubCell"/>
</dbReference>
<sequence length="498" mass="51926">MTELIPVLVLLPLVGVVVTALTPARVARVLGTAWTAAVAALAVLLAVAVWQDGPVSLVLGGWDVPIGIGLRVDGLAAAMLLLTGLVGTVVCVFATASEAVAGNRWFWPLWLFLLAGLNAVFVSGDLFNTYVALELVTIAAVALVALGGDDALRPALRYLFVAVLGSLAFLVVVALVYARTGTLALDDATGALPSGPVLLTVLGLAIVGLGLKTALFPMHTWLPPAHAGAPSAVSPLMSALVIKASLYVLIRMWTGLAGDDATEALGQLLGAVGVAAVLWGSFLALRQTHLKRLVAYSTVAQVGSFFLIFPLATPGLRADATPEAIEAARLAWQGALVLVLAHGLAKAAMFLGAGTLKSAYGSDALTDLRGAVGTHPVAVIAFGLAGVCLAGLPPTFAFVGKWQLLWASLESGQWWWIPVLLVGGLLTFAYTAKALWVMIHTEPIDSAEPRWDTVAPVPIPARMQWTTFVLALLAFVLGLHSIEILELLDVGTPWEVPL</sequence>
<evidence type="ECO:0000256" key="2">
    <source>
        <dbReference type="ARBA" id="ARBA00005346"/>
    </source>
</evidence>
<dbReference type="Pfam" id="PF00361">
    <property type="entry name" value="Proton_antipo_M"/>
    <property type="match status" value="1"/>
</dbReference>
<gene>
    <name evidence="9" type="ORF">SAMN05444695_101385</name>
</gene>
<accession>A0A1G8AC52</accession>
<keyword evidence="9" id="KW-0456">Lyase</keyword>
<evidence type="ECO:0000256" key="3">
    <source>
        <dbReference type="ARBA" id="ARBA00022475"/>
    </source>
</evidence>
<keyword evidence="4 7" id="KW-0812">Transmembrane</keyword>
<dbReference type="InterPro" id="IPR001750">
    <property type="entry name" value="ND/Mrp_TM"/>
</dbReference>
<dbReference type="OrthoDB" id="9811798at2"/>
<dbReference type="InterPro" id="IPR003918">
    <property type="entry name" value="NADH_UbQ_OxRdtase"/>
</dbReference>
<feature type="domain" description="NADH:quinone oxidoreductase/Mrp antiporter transmembrane" evidence="8">
    <location>
        <begin position="123"/>
        <end position="427"/>
    </location>
</feature>
<evidence type="ECO:0000259" key="8">
    <source>
        <dbReference type="Pfam" id="PF00361"/>
    </source>
</evidence>
<dbReference type="AlphaFoldDB" id="A0A1G8AC52"/>
<evidence type="ECO:0000256" key="4">
    <source>
        <dbReference type="ARBA" id="ARBA00022692"/>
    </source>
</evidence>
<evidence type="ECO:0000256" key="1">
    <source>
        <dbReference type="ARBA" id="ARBA00004651"/>
    </source>
</evidence>
<evidence type="ECO:0000313" key="9">
    <source>
        <dbReference type="EMBL" id="SDH18605.1"/>
    </source>
</evidence>
<keyword evidence="5" id="KW-1133">Transmembrane helix</keyword>
<keyword evidence="10" id="KW-1185">Reference proteome</keyword>
<reference evidence="9 10" key="1">
    <citation type="submission" date="2016-10" db="EMBL/GenBank/DDBJ databases">
        <authorList>
            <person name="de Groot N.N."/>
        </authorList>
    </citation>
    <scope>NUCLEOTIDE SEQUENCE [LARGE SCALE GENOMIC DNA]</scope>
    <source>
        <strain evidence="9 10">DSM 44892</strain>
    </source>
</reference>
<dbReference type="GO" id="GO:0042773">
    <property type="term" value="P:ATP synthesis coupled electron transport"/>
    <property type="evidence" value="ECO:0007669"/>
    <property type="project" value="InterPro"/>
</dbReference>
<dbReference type="EMBL" id="FNDN01000001">
    <property type="protein sequence ID" value="SDH18605.1"/>
    <property type="molecule type" value="Genomic_DNA"/>
</dbReference>
<organism evidence="9 10">
    <name type="scientific">Rhodococcus triatomae</name>
    <dbReference type="NCBI Taxonomy" id="300028"/>
    <lineage>
        <taxon>Bacteria</taxon>
        <taxon>Bacillati</taxon>
        <taxon>Actinomycetota</taxon>
        <taxon>Actinomycetes</taxon>
        <taxon>Mycobacteriales</taxon>
        <taxon>Nocardiaceae</taxon>
        <taxon>Rhodococcus</taxon>
    </lineage>
</organism>
<dbReference type="Proteomes" id="UP000183263">
    <property type="component" value="Unassembled WGS sequence"/>
</dbReference>
<evidence type="ECO:0000313" key="10">
    <source>
        <dbReference type="Proteomes" id="UP000183263"/>
    </source>
</evidence>